<evidence type="ECO:0000313" key="3">
    <source>
        <dbReference type="Proteomes" id="UP000502248"/>
    </source>
</evidence>
<keyword evidence="1" id="KW-0732">Signal</keyword>
<dbReference type="Proteomes" id="UP000502248">
    <property type="component" value="Chromosome"/>
</dbReference>
<dbReference type="RefSeq" id="WP_169282976.1">
    <property type="nucleotide sequence ID" value="NZ_CP051680.1"/>
</dbReference>
<dbReference type="PROSITE" id="PS51257">
    <property type="entry name" value="PROKAR_LIPOPROTEIN"/>
    <property type="match status" value="1"/>
</dbReference>
<accession>A0A7Z2VPR8</accession>
<feature type="signal peptide" evidence="1">
    <location>
        <begin position="1"/>
        <end position="18"/>
    </location>
</feature>
<dbReference type="EMBL" id="CP051680">
    <property type="protein sequence ID" value="QJD86730.1"/>
    <property type="molecule type" value="Genomic_DNA"/>
</dbReference>
<protein>
    <submittedName>
        <fullName evidence="2">Uncharacterized protein</fullName>
    </submittedName>
</protein>
<keyword evidence="3" id="KW-1185">Reference proteome</keyword>
<evidence type="ECO:0000256" key="1">
    <source>
        <dbReference type="SAM" id="SignalP"/>
    </source>
</evidence>
<gene>
    <name evidence="2" type="ORF">HH215_28540</name>
</gene>
<organism evidence="2 3">
    <name type="scientific">Cohnella herbarum</name>
    <dbReference type="NCBI Taxonomy" id="2728023"/>
    <lineage>
        <taxon>Bacteria</taxon>
        <taxon>Bacillati</taxon>
        <taxon>Bacillota</taxon>
        <taxon>Bacilli</taxon>
        <taxon>Bacillales</taxon>
        <taxon>Paenibacillaceae</taxon>
        <taxon>Cohnella</taxon>
    </lineage>
</organism>
<proteinExistence type="predicted"/>
<reference evidence="2 3" key="1">
    <citation type="submission" date="2020-04" db="EMBL/GenBank/DDBJ databases">
        <title>Genome sequencing of novel species.</title>
        <authorList>
            <person name="Heo J."/>
            <person name="Kim S.-J."/>
            <person name="Kim J.-S."/>
            <person name="Hong S.-B."/>
            <person name="Kwon S.-W."/>
        </authorList>
    </citation>
    <scope>NUCLEOTIDE SEQUENCE [LARGE SCALE GENOMIC DNA]</scope>
    <source>
        <strain evidence="2 3">MFER-1</strain>
    </source>
</reference>
<name>A0A7Z2VPR8_9BACL</name>
<evidence type="ECO:0000313" key="2">
    <source>
        <dbReference type="EMBL" id="QJD86730.1"/>
    </source>
</evidence>
<feature type="chain" id="PRO_5038801420" evidence="1">
    <location>
        <begin position="19"/>
        <end position="194"/>
    </location>
</feature>
<dbReference type="AlphaFoldDB" id="A0A7Z2VPR8"/>
<sequence>MSRNLIWKMLLVCTFVLAGCQSNPIPDEEVVVSGQSIDSVKHTASQPQYPATQPPRTIVYQTRPLVLYFLSDDMFKRTRTEIPYYRNGEIVYLEEHVFRQHDEGHQPWKANGIDVVTAGSSNLTGEDLPYEEAEILYRGKMLKTKSGIVLRRITNENVEMTVPGIGKYKFYLTAPEGTSILFIRKIMLYPEVVA</sequence>
<dbReference type="KEGG" id="cheb:HH215_28540"/>